<comment type="caution">
    <text evidence="1">The sequence shown here is derived from an EMBL/GenBank/DDBJ whole genome shotgun (WGS) entry which is preliminary data.</text>
</comment>
<organism evidence="1 2">
    <name type="scientific">Cetraspora pellucida</name>
    <dbReference type="NCBI Taxonomy" id="1433469"/>
    <lineage>
        <taxon>Eukaryota</taxon>
        <taxon>Fungi</taxon>
        <taxon>Fungi incertae sedis</taxon>
        <taxon>Mucoromycota</taxon>
        <taxon>Glomeromycotina</taxon>
        <taxon>Glomeromycetes</taxon>
        <taxon>Diversisporales</taxon>
        <taxon>Gigasporaceae</taxon>
        <taxon>Cetraspora</taxon>
    </lineage>
</organism>
<dbReference type="Proteomes" id="UP000789759">
    <property type="component" value="Unassembled WGS sequence"/>
</dbReference>
<accession>A0A9N8ZM02</accession>
<gene>
    <name evidence="1" type="ORF">CPELLU_LOCUS2405</name>
</gene>
<evidence type="ECO:0000313" key="1">
    <source>
        <dbReference type="EMBL" id="CAG8500068.1"/>
    </source>
</evidence>
<sequence>LASIKAIKLEKVESKPSISQKCLIEKNKEKLKKEDIVHYLLANTE</sequence>
<name>A0A9N8ZM02_9GLOM</name>
<dbReference type="AlphaFoldDB" id="A0A9N8ZM02"/>
<protein>
    <submittedName>
        <fullName evidence="1">17909_t:CDS:1</fullName>
    </submittedName>
</protein>
<reference evidence="1" key="1">
    <citation type="submission" date="2021-06" db="EMBL/GenBank/DDBJ databases">
        <authorList>
            <person name="Kallberg Y."/>
            <person name="Tangrot J."/>
            <person name="Rosling A."/>
        </authorList>
    </citation>
    <scope>NUCLEOTIDE SEQUENCE</scope>
    <source>
        <strain evidence="1">FL966</strain>
    </source>
</reference>
<feature type="non-terminal residue" evidence="1">
    <location>
        <position position="1"/>
    </location>
</feature>
<proteinExistence type="predicted"/>
<keyword evidence="2" id="KW-1185">Reference proteome</keyword>
<evidence type="ECO:0000313" key="2">
    <source>
        <dbReference type="Proteomes" id="UP000789759"/>
    </source>
</evidence>
<dbReference type="EMBL" id="CAJVQA010001030">
    <property type="protein sequence ID" value="CAG8500068.1"/>
    <property type="molecule type" value="Genomic_DNA"/>
</dbReference>